<dbReference type="EMBL" id="NEVM01000005">
    <property type="protein sequence ID" value="OZI30404.1"/>
    <property type="molecule type" value="Genomic_DNA"/>
</dbReference>
<evidence type="ECO:0000256" key="2">
    <source>
        <dbReference type="ARBA" id="ARBA00004651"/>
    </source>
</evidence>
<keyword evidence="10" id="KW-0408">Iron</keyword>
<keyword evidence="11 13" id="KW-0472">Membrane</keyword>
<evidence type="ECO:0000256" key="6">
    <source>
        <dbReference type="ARBA" id="ARBA00022692"/>
    </source>
</evidence>
<feature type="transmembrane region" description="Helical" evidence="13">
    <location>
        <begin position="87"/>
        <end position="106"/>
    </location>
</feature>
<dbReference type="OrthoDB" id="8536275at2"/>
<evidence type="ECO:0000256" key="5">
    <source>
        <dbReference type="ARBA" id="ARBA00022617"/>
    </source>
</evidence>
<keyword evidence="5" id="KW-0349">Heme</keyword>
<dbReference type="PANTHER" id="PTHR30529">
    <property type="entry name" value="CYTOCHROME B561"/>
    <property type="match status" value="1"/>
</dbReference>
<dbReference type="Gene3D" id="1.20.950.20">
    <property type="entry name" value="Transmembrane di-heme cytochromes, Chain C"/>
    <property type="match status" value="1"/>
</dbReference>
<comment type="cofactor">
    <cofactor evidence="1">
        <name>heme b</name>
        <dbReference type="ChEBI" id="CHEBI:60344"/>
    </cofactor>
</comment>
<dbReference type="Proteomes" id="UP000216020">
    <property type="component" value="Unassembled WGS sequence"/>
</dbReference>
<evidence type="ECO:0000313" key="15">
    <source>
        <dbReference type="EMBL" id="OZI30404.1"/>
    </source>
</evidence>
<feature type="transmembrane region" description="Helical" evidence="13">
    <location>
        <begin position="48"/>
        <end position="67"/>
    </location>
</feature>
<keyword evidence="9 13" id="KW-1133">Transmembrane helix</keyword>
<keyword evidence="7" id="KW-0479">Metal-binding</keyword>
<dbReference type="InterPro" id="IPR052168">
    <property type="entry name" value="Cytochrome_b561_oxidase"/>
</dbReference>
<evidence type="ECO:0000256" key="7">
    <source>
        <dbReference type="ARBA" id="ARBA00022723"/>
    </source>
</evidence>
<feature type="transmembrane region" description="Helical" evidence="13">
    <location>
        <begin position="12"/>
        <end position="36"/>
    </location>
</feature>
<evidence type="ECO:0000313" key="16">
    <source>
        <dbReference type="Proteomes" id="UP000216020"/>
    </source>
</evidence>
<comment type="similarity">
    <text evidence="12">Belongs to the cytochrome b561 family.</text>
</comment>
<proteinExistence type="inferred from homology"/>
<dbReference type="Pfam" id="PF01292">
    <property type="entry name" value="Ni_hydr_CYTB"/>
    <property type="match status" value="1"/>
</dbReference>
<comment type="subcellular location">
    <subcellularLocation>
        <location evidence="2">Cell membrane</location>
        <topology evidence="2">Multi-pass membrane protein</topology>
    </subcellularLocation>
</comment>
<dbReference type="GO" id="GO:0005886">
    <property type="term" value="C:plasma membrane"/>
    <property type="evidence" value="ECO:0007669"/>
    <property type="project" value="UniProtKB-SubCell"/>
</dbReference>
<sequence length="194" mass="20926">MMKTVFGWPARALHWVMAAMIVAMLFIGVGMTATVSTWHEALLSLHRPLGAAVLALACLRLVVRLASRPPALPRDLPAWQKLAAHGSHVAMYALMIAMPLIGWAMLSAGGYPVTLAAGVTLPPIAPADAALFAWLRLAHRWLAYLFFLTFVAHFAAALYHGLIRRDGVLRAMIGKPRPPASTGAGQPFKFNTGK</sequence>
<dbReference type="GO" id="GO:0009055">
    <property type="term" value="F:electron transfer activity"/>
    <property type="evidence" value="ECO:0007669"/>
    <property type="project" value="InterPro"/>
</dbReference>
<gene>
    <name evidence="15" type="ORF">CAL29_20440</name>
</gene>
<dbReference type="InterPro" id="IPR011577">
    <property type="entry name" value="Cyt_b561_bac/Ni-Hgenase"/>
</dbReference>
<keyword evidence="6 13" id="KW-0812">Transmembrane</keyword>
<dbReference type="AlphaFoldDB" id="A0A261RZ80"/>
<dbReference type="SUPFAM" id="SSF81342">
    <property type="entry name" value="Transmembrane di-heme cytochromes"/>
    <property type="match status" value="1"/>
</dbReference>
<reference evidence="16" key="1">
    <citation type="submission" date="2017-05" db="EMBL/GenBank/DDBJ databases">
        <title>Complete and WGS of Bordetella genogroups.</title>
        <authorList>
            <person name="Spilker T."/>
            <person name="Lipuma J."/>
        </authorList>
    </citation>
    <scope>NUCLEOTIDE SEQUENCE [LARGE SCALE GENOMIC DNA]</scope>
    <source>
        <strain evidence="16">AU16122</strain>
    </source>
</reference>
<organism evidence="15 16">
    <name type="scientific">Bordetella genomosp. 10</name>
    <dbReference type="NCBI Taxonomy" id="1416804"/>
    <lineage>
        <taxon>Bacteria</taxon>
        <taxon>Pseudomonadati</taxon>
        <taxon>Pseudomonadota</taxon>
        <taxon>Betaproteobacteria</taxon>
        <taxon>Burkholderiales</taxon>
        <taxon>Alcaligenaceae</taxon>
        <taxon>Bordetella</taxon>
    </lineage>
</organism>
<evidence type="ECO:0000256" key="10">
    <source>
        <dbReference type="ARBA" id="ARBA00023004"/>
    </source>
</evidence>
<keyword evidence="3" id="KW-0813">Transport</keyword>
<dbReference type="GO" id="GO:0022904">
    <property type="term" value="P:respiratory electron transport chain"/>
    <property type="evidence" value="ECO:0007669"/>
    <property type="project" value="InterPro"/>
</dbReference>
<keyword evidence="4" id="KW-1003">Cell membrane</keyword>
<dbReference type="GO" id="GO:0020037">
    <property type="term" value="F:heme binding"/>
    <property type="evidence" value="ECO:0007669"/>
    <property type="project" value="TreeGrafter"/>
</dbReference>
<feature type="transmembrane region" description="Helical" evidence="13">
    <location>
        <begin position="141"/>
        <end position="162"/>
    </location>
</feature>
<name>A0A261RZ80_9BORD</name>
<accession>A0A261RZ80</accession>
<evidence type="ECO:0000256" key="1">
    <source>
        <dbReference type="ARBA" id="ARBA00001970"/>
    </source>
</evidence>
<evidence type="ECO:0000256" key="12">
    <source>
        <dbReference type="ARBA" id="ARBA00037975"/>
    </source>
</evidence>
<evidence type="ECO:0000259" key="14">
    <source>
        <dbReference type="Pfam" id="PF01292"/>
    </source>
</evidence>
<keyword evidence="8" id="KW-0249">Electron transport</keyword>
<evidence type="ECO:0000256" key="8">
    <source>
        <dbReference type="ARBA" id="ARBA00022982"/>
    </source>
</evidence>
<evidence type="ECO:0000256" key="9">
    <source>
        <dbReference type="ARBA" id="ARBA00022989"/>
    </source>
</evidence>
<evidence type="ECO:0000256" key="4">
    <source>
        <dbReference type="ARBA" id="ARBA00022475"/>
    </source>
</evidence>
<dbReference type="PANTHER" id="PTHR30529:SF6">
    <property type="entry name" value="BLL0291 PROTEIN"/>
    <property type="match status" value="1"/>
</dbReference>
<comment type="caution">
    <text evidence="15">The sequence shown here is derived from an EMBL/GenBank/DDBJ whole genome shotgun (WGS) entry which is preliminary data.</text>
</comment>
<keyword evidence="16" id="KW-1185">Reference proteome</keyword>
<evidence type="ECO:0000256" key="13">
    <source>
        <dbReference type="SAM" id="Phobius"/>
    </source>
</evidence>
<dbReference type="GO" id="GO:0046872">
    <property type="term" value="F:metal ion binding"/>
    <property type="evidence" value="ECO:0007669"/>
    <property type="project" value="UniProtKB-KW"/>
</dbReference>
<feature type="domain" description="Cytochrome b561 bacterial/Ni-hydrogenase" evidence="14">
    <location>
        <begin position="5"/>
        <end position="174"/>
    </location>
</feature>
<protein>
    <submittedName>
        <fullName evidence="15">Cytochrome B</fullName>
    </submittedName>
</protein>
<dbReference type="InterPro" id="IPR016174">
    <property type="entry name" value="Di-haem_cyt_TM"/>
</dbReference>
<evidence type="ECO:0000256" key="11">
    <source>
        <dbReference type="ARBA" id="ARBA00023136"/>
    </source>
</evidence>
<evidence type="ECO:0000256" key="3">
    <source>
        <dbReference type="ARBA" id="ARBA00022448"/>
    </source>
</evidence>